<protein>
    <recommendedName>
        <fullName evidence="13">VWFA domain-containing protein</fullName>
    </recommendedName>
</protein>
<dbReference type="AlphaFoldDB" id="A0AAV6GM08"/>
<evidence type="ECO:0000256" key="1">
    <source>
        <dbReference type="ARBA" id="ARBA00006398"/>
    </source>
</evidence>
<dbReference type="CDD" id="cd00198">
    <property type="entry name" value="vWFA"/>
    <property type="match status" value="1"/>
</dbReference>
<dbReference type="GO" id="GO:0046872">
    <property type="term" value="F:metal ion binding"/>
    <property type="evidence" value="ECO:0007669"/>
    <property type="project" value="UniProtKB-KW"/>
</dbReference>
<evidence type="ECO:0000313" key="15">
    <source>
        <dbReference type="Proteomes" id="UP000823561"/>
    </source>
</evidence>
<dbReference type="SUPFAM" id="SSF53300">
    <property type="entry name" value="vWA-like"/>
    <property type="match status" value="1"/>
</dbReference>
<dbReference type="NCBIfam" id="TIGR00868">
    <property type="entry name" value="hCaCC"/>
    <property type="match status" value="1"/>
</dbReference>
<evidence type="ECO:0000256" key="3">
    <source>
        <dbReference type="ARBA" id="ARBA00022670"/>
    </source>
</evidence>
<dbReference type="InterPro" id="IPR004727">
    <property type="entry name" value="CLCA_chordata"/>
</dbReference>
<evidence type="ECO:0000256" key="4">
    <source>
        <dbReference type="ARBA" id="ARBA00022723"/>
    </source>
</evidence>
<dbReference type="InterPro" id="IPR013783">
    <property type="entry name" value="Ig-like_fold"/>
</dbReference>
<dbReference type="GO" id="GO:0005229">
    <property type="term" value="F:intracellularly calcium-gated chloride channel activity"/>
    <property type="evidence" value="ECO:0007669"/>
    <property type="project" value="InterPro"/>
</dbReference>
<dbReference type="InterPro" id="IPR002035">
    <property type="entry name" value="VWF_A"/>
</dbReference>
<keyword evidence="15" id="KW-1185">Reference proteome</keyword>
<dbReference type="InterPro" id="IPR051266">
    <property type="entry name" value="CLCR"/>
</dbReference>
<accession>A0AAV6GM08</accession>
<dbReference type="PANTHER" id="PTHR10579">
    <property type="entry name" value="CALCIUM-ACTIVATED CHLORIDE CHANNEL REGULATOR"/>
    <property type="match status" value="1"/>
</dbReference>
<keyword evidence="2" id="KW-0813">Transport</keyword>
<evidence type="ECO:0000256" key="5">
    <source>
        <dbReference type="ARBA" id="ARBA00022729"/>
    </source>
</evidence>
<dbReference type="EMBL" id="JADWDJ010000009">
    <property type="protein sequence ID" value="KAG5275925.1"/>
    <property type="molecule type" value="Genomic_DNA"/>
</dbReference>
<evidence type="ECO:0000256" key="9">
    <source>
        <dbReference type="ARBA" id="ARBA00023180"/>
    </source>
</evidence>
<evidence type="ECO:0000256" key="8">
    <source>
        <dbReference type="ARBA" id="ARBA00023049"/>
    </source>
</evidence>
<evidence type="ECO:0000256" key="10">
    <source>
        <dbReference type="ARBA" id="ARBA00023214"/>
    </source>
</evidence>
<dbReference type="InterPro" id="IPR036465">
    <property type="entry name" value="vWFA_dom_sf"/>
</dbReference>
<evidence type="ECO:0000259" key="13">
    <source>
        <dbReference type="PROSITE" id="PS50234"/>
    </source>
</evidence>
<keyword evidence="10" id="KW-0868">Chloride</keyword>
<dbReference type="GO" id="GO:0008237">
    <property type="term" value="F:metallopeptidase activity"/>
    <property type="evidence" value="ECO:0007669"/>
    <property type="project" value="UniProtKB-KW"/>
</dbReference>
<keyword evidence="6" id="KW-0378">Hydrolase</keyword>
<feature type="chain" id="PRO_5043641513" description="VWFA domain-containing protein" evidence="12">
    <location>
        <begin position="20"/>
        <end position="897"/>
    </location>
</feature>
<dbReference type="InterPro" id="IPR013642">
    <property type="entry name" value="CLCA_N"/>
</dbReference>
<organism evidence="14 15">
    <name type="scientific">Alosa alosa</name>
    <name type="common">allis shad</name>
    <dbReference type="NCBI Taxonomy" id="278164"/>
    <lineage>
        <taxon>Eukaryota</taxon>
        <taxon>Metazoa</taxon>
        <taxon>Chordata</taxon>
        <taxon>Craniata</taxon>
        <taxon>Vertebrata</taxon>
        <taxon>Euteleostomi</taxon>
        <taxon>Actinopterygii</taxon>
        <taxon>Neopterygii</taxon>
        <taxon>Teleostei</taxon>
        <taxon>Clupei</taxon>
        <taxon>Clupeiformes</taxon>
        <taxon>Clupeoidei</taxon>
        <taxon>Clupeidae</taxon>
        <taxon>Alosa</taxon>
    </lineage>
</organism>
<keyword evidence="11" id="KW-0812">Transmembrane</keyword>
<keyword evidence="7" id="KW-0862">Zinc</keyword>
<gene>
    <name evidence="14" type="ORF">AALO_G00126030</name>
</gene>
<evidence type="ECO:0000313" key="14">
    <source>
        <dbReference type="EMBL" id="KAG5275925.1"/>
    </source>
</evidence>
<dbReference type="Gene3D" id="3.40.50.410">
    <property type="entry name" value="von Willebrand factor, type A domain"/>
    <property type="match status" value="1"/>
</dbReference>
<feature type="domain" description="VWFA" evidence="13">
    <location>
        <begin position="305"/>
        <end position="475"/>
    </location>
</feature>
<dbReference type="Pfam" id="PF00092">
    <property type="entry name" value="VWA"/>
    <property type="match status" value="1"/>
</dbReference>
<dbReference type="Proteomes" id="UP000823561">
    <property type="component" value="Chromosome 9"/>
</dbReference>
<evidence type="ECO:0000256" key="7">
    <source>
        <dbReference type="ARBA" id="ARBA00022833"/>
    </source>
</evidence>
<dbReference type="SMART" id="SM00327">
    <property type="entry name" value="VWA"/>
    <property type="match status" value="1"/>
</dbReference>
<dbReference type="Gene3D" id="2.60.40.10">
    <property type="entry name" value="Immunoglobulins"/>
    <property type="match status" value="1"/>
</dbReference>
<evidence type="ECO:0000256" key="2">
    <source>
        <dbReference type="ARBA" id="ARBA00022448"/>
    </source>
</evidence>
<evidence type="ECO:0000256" key="6">
    <source>
        <dbReference type="ARBA" id="ARBA00022801"/>
    </source>
</evidence>
<comment type="similarity">
    <text evidence="1">Belongs to the CLCR family.</text>
</comment>
<proteinExistence type="inferred from homology"/>
<dbReference type="GO" id="GO:0005886">
    <property type="term" value="C:plasma membrane"/>
    <property type="evidence" value="ECO:0007669"/>
    <property type="project" value="TreeGrafter"/>
</dbReference>
<keyword evidence="8" id="KW-0482">Metalloprotease</keyword>
<reference evidence="14" key="1">
    <citation type="submission" date="2020-10" db="EMBL/GenBank/DDBJ databases">
        <title>Chromosome-scale genome assembly of the Allis shad, Alosa alosa.</title>
        <authorList>
            <person name="Margot Z."/>
            <person name="Christophe K."/>
            <person name="Cabau C."/>
            <person name="Louis A."/>
            <person name="Berthelot C."/>
            <person name="Parey E."/>
            <person name="Roest Crollius H."/>
            <person name="Montfort J."/>
            <person name="Robinson-Rechavi M."/>
            <person name="Bucao C."/>
            <person name="Bouchez O."/>
            <person name="Gislard M."/>
            <person name="Lluch J."/>
            <person name="Milhes M."/>
            <person name="Lampietro C."/>
            <person name="Lopez Roques C."/>
            <person name="Donnadieu C."/>
            <person name="Braasch I."/>
            <person name="Desvignes T."/>
            <person name="Postlethwait J."/>
            <person name="Bobe J."/>
            <person name="Guiguen Y."/>
        </authorList>
    </citation>
    <scope>NUCLEOTIDE SEQUENCE</scope>
    <source>
        <strain evidence="14">M-15738</strain>
        <tissue evidence="14">Blood</tissue>
    </source>
</reference>
<dbReference type="Pfam" id="PF08434">
    <property type="entry name" value="CLCA"/>
    <property type="match status" value="1"/>
</dbReference>
<dbReference type="PROSITE" id="PS50234">
    <property type="entry name" value="VWFA"/>
    <property type="match status" value="1"/>
</dbReference>
<feature type="signal peptide" evidence="12">
    <location>
        <begin position="1"/>
        <end position="19"/>
    </location>
</feature>
<keyword evidence="9" id="KW-0325">Glycoprotein</keyword>
<evidence type="ECO:0000256" key="11">
    <source>
        <dbReference type="SAM" id="Phobius"/>
    </source>
</evidence>
<keyword evidence="4" id="KW-0479">Metal-binding</keyword>
<keyword evidence="5 12" id="KW-0732">Signal</keyword>
<dbReference type="PANTHER" id="PTHR10579:SF172">
    <property type="entry name" value="CALCIUM-ACTIVATED CHLORIDE CHANNEL REGULATOR 4 PRECURSOR-RELATED"/>
    <property type="match status" value="1"/>
</dbReference>
<comment type="caution">
    <text evidence="14">The sequence shown here is derived from an EMBL/GenBank/DDBJ whole genome shotgun (WGS) entry which is preliminary data.</text>
</comment>
<feature type="transmembrane region" description="Helical" evidence="11">
    <location>
        <begin position="874"/>
        <end position="896"/>
    </location>
</feature>
<keyword evidence="11" id="KW-1133">Transmembrane helix</keyword>
<keyword evidence="3" id="KW-0645">Protease</keyword>
<sequence>MGLQTSGLFFVIFLSRTFGIQLDGHGYTGVLIAINPAVPEEPNGQVLLLRIEDMIKDASLSLSKTAGNRFHFKEVTILIPSNWKTQKEYKKARTERYDKAHVIIDEPNRAYGDEPYTLQYGQCGDEGQYIHLTPNFLLDDKLVTVYGERNKVFVHEWAHLRWGLYDEYSDEQPFYLSGQGEVEATRCSIKITGQQCGRSEAECKNPCDTDKKTGLPTGDCIFLPDTHTSAQESIMAYPSLYSVVDFCTTETHNAEAPNRQNQMCGNRAALDVILNSSVDAGVPEPSPPFPTVYPTIWKVQRRTRVVCLVLDVSGSMQGPRILLLQQAATLFLREIIEDTAIVGIVKFHSIASIQKSLTLIDSEQTRETLVKALPTTASGGTQICQGINKALEVVMEDDQNTEGDELVLLTDGEANDNMQLCLETVKSSGATVHTIALGPNADQILQVMANKTGGIFYQSTDSIDSNALVDAFASLTTSDGNLTQQAIQLESSGKTTLDWFNGTFSVDLTVGNGTVITIIYEASPPRISIRSPSGDMLSVSDFSHDRPTKTLSLKIAGTAEVGEWHYSLLNEGSTAQAMAITVTSRAARADVPPIIVKAHMNQKSSDGNKAMVVFASVTQKGVPVIMADVTATLVSDKEAIQLQLEDKGTGADAVRHDGIYSKYFTQMKTGRYSLKVRVQNKGKARISTHRYSGAPYIPGYVVNGLVVLNPPKPPVNHEPVEVGSFSRTATGESFVVELPPGSTGPPPFPPCKITDLKAKLEGDNVTLTWTAPGDSYDQGTASVYHIHWSEDLGLLRRDFNETPAVNTSTLSPQEAGSIEEYSFSSYYFNITNGTSVFFAIAAENAKFVPSEMSNIARVVKYEPPVPQQQKSTNVIAIAVSGTVAAIVVIIAVIIYIK</sequence>
<name>A0AAV6GM08_9TELE</name>
<dbReference type="GO" id="GO:0006508">
    <property type="term" value="P:proteolysis"/>
    <property type="evidence" value="ECO:0007669"/>
    <property type="project" value="UniProtKB-KW"/>
</dbReference>
<keyword evidence="11" id="KW-0472">Membrane</keyword>
<evidence type="ECO:0000256" key="12">
    <source>
        <dbReference type="SAM" id="SignalP"/>
    </source>
</evidence>